<organism evidence="5 6">
    <name type="scientific">Kutzneria buriramensis</name>
    <dbReference type="NCBI Taxonomy" id="1045776"/>
    <lineage>
        <taxon>Bacteria</taxon>
        <taxon>Bacillati</taxon>
        <taxon>Actinomycetota</taxon>
        <taxon>Actinomycetes</taxon>
        <taxon>Pseudonocardiales</taxon>
        <taxon>Pseudonocardiaceae</taxon>
        <taxon>Kutzneria</taxon>
    </lineage>
</organism>
<dbReference type="SUPFAM" id="SSF46689">
    <property type="entry name" value="Homeodomain-like"/>
    <property type="match status" value="1"/>
</dbReference>
<gene>
    <name evidence="5" type="ORF">BCF44_10559</name>
</gene>
<dbReference type="Proteomes" id="UP000256269">
    <property type="component" value="Unassembled WGS sequence"/>
</dbReference>
<dbReference type="InterPro" id="IPR018060">
    <property type="entry name" value="HTH_AraC"/>
</dbReference>
<name>A0A3E0HP67_9PSEU</name>
<dbReference type="AlphaFoldDB" id="A0A3E0HP67"/>
<dbReference type="OrthoDB" id="2559672at2"/>
<evidence type="ECO:0000259" key="4">
    <source>
        <dbReference type="PROSITE" id="PS01124"/>
    </source>
</evidence>
<dbReference type="Pfam" id="PF12833">
    <property type="entry name" value="HTH_18"/>
    <property type="match status" value="1"/>
</dbReference>
<comment type="caution">
    <text evidence="5">The sequence shown here is derived from an EMBL/GenBank/DDBJ whole genome shotgun (WGS) entry which is preliminary data.</text>
</comment>
<evidence type="ECO:0000313" key="6">
    <source>
        <dbReference type="Proteomes" id="UP000256269"/>
    </source>
</evidence>
<dbReference type="Gene3D" id="1.10.10.60">
    <property type="entry name" value="Homeodomain-like"/>
    <property type="match status" value="1"/>
</dbReference>
<keyword evidence="3" id="KW-0804">Transcription</keyword>
<keyword evidence="6" id="KW-1185">Reference proteome</keyword>
<dbReference type="GO" id="GO:0043565">
    <property type="term" value="F:sequence-specific DNA binding"/>
    <property type="evidence" value="ECO:0007669"/>
    <property type="project" value="InterPro"/>
</dbReference>
<dbReference type="PROSITE" id="PS01124">
    <property type="entry name" value="HTH_ARAC_FAMILY_2"/>
    <property type="match status" value="1"/>
</dbReference>
<dbReference type="RefSeq" id="WP_116175011.1">
    <property type="nucleotide sequence ID" value="NZ_CP144375.1"/>
</dbReference>
<dbReference type="EMBL" id="QUNO01000005">
    <property type="protein sequence ID" value="REH48201.1"/>
    <property type="molecule type" value="Genomic_DNA"/>
</dbReference>
<dbReference type="PANTHER" id="PTHR46796">
    <property type="entry name" value="HTH-TYPE TRANSCRIPTIONAL ACTIVATOR RHAS-RELATED"/>
    <property type="match status" value="1"/>
</dbReference>
<keyword evidence="1" id="KW-0805">Transcription regulation</keyword>
<evidence type="ECO:0000256" key="1">
    <source>
        <dbReference type="ARBA" id="ARBA00023015"/>
    </source>
</evidence>
<accession>A0A3E0HP67</accession>
<keyword evidence="2 5" id="KW-0238">DNA-binding</keyword>
<dbReference type="GO" id="GO:0003700">
    <property type="term" value="F:DNA-binding transcription factor activity"/>
    <property type="evidence" value="ECO:0007669"/>
    <property type="project" value="InterPro"/>
</dbReference>
<dbReference type="SMART" id="SM00342">
    <property type="entry name" value="HTH_ARAC"/>
    <property type="match status" value="1"/>
</dbReference>
<evidence type="ECO:0000256" key="3">
    <source>
        <dbReference type="ARBA" id="ARBA00023163"/>
    </source>
</evidence>
<dbReference type="InterPro" id="IPR050204">
    <property type="entry name" value="AraC_XylS_family_regulators"/>
</dbReference>
<protein>
    <submittedName>
        <fullName evidence="5">AraC-like DNA-binding protein</fullName>
    </submittedName>
</protein>
<reference evidence="5 6" key="1">
    <citation type="submission" date="2018-08" db="EMBL/GenBank/DDBJ databases">
        <title>Genomic Encyclopedia of Archaeal and Bacterial Type Strains, Phase II (KMG-II): from individual species to whole genera.</title>
        <authorList>
            <person name="Goeker M."/>
        </authorList>
    </citation>
    <scope>NUCLEOTIDE SEQUENCE [LARGE SCALE GENOMIC DNA]</scope>
    <source>
        <strain evidence="5 6">DSM 45791</strain>
    </source>
</reference>
<evidence type="ECO:0000313" key="5">
    <source>
        <dbReference type="EMBL" id="REH48201.1"/>
    </source>
</evidence>
<dbReference type="InterPro" id="IPR009057">
    <property type="entry name" value="Homeodomain-like_sf"/>
</dbReference>
<feature type="domain" description="HTH araC/xylS-type" evidence="4">
    <location>
        <begin position="126"/>
        <end position="209"/>
    </location>
</feature>
<proteinExistence type="predicted"/>
<evidence type="ECO:0000256" key="2">
    <source>
        <dbReference type="ARBA" id="ARBA00023125"/>
    </source>
</evidence>
<sequence length="216" mass="22819">MPASTLVKGSWIDSAPLPLPYPAVDLLVFADGSMRLAGPEVIVRAGPLPPGGLVGLRLRPSACLSLGLGADEVPLDGIPFGHVAPGPPRSRLSSALAYLNQFSVRDNDFAVDSAIRMLHADPGTPIGDLAAAVGLSERQLRRRFSVAVGLRPKAYARVTRLHTALRLAAGAARPSWADIAQECGFYDQPHLIAEFRTATGCSPTALHGRFLQSRTA</sequence>